<organism evidence="4 5">
    <name type="scientific">Funneliformis geosporum</name>
    <dbReference type="NCBI Taxonomy" id="1117311"/>
    <lineage>
        <taxon>Eukaryota</taxon>
        <taxon>Fungi</taxon>
        <taxon>Fungi incertae sedis</taxon>
        <taxon>Mucoromycota</taxon>
        <taxon>Glomeromycotina</taxon>
        <taxon>Glomeromycetes</taxon>
        <taxon>Glomerales</taxon>
        <taxon>Glomeraceae</taxon>
        <taxon>Funneliformis</taxon>
    </lineage>
</organism>
<dbReference type="EMBL" id="CAMKVN010003572">
    <property type="protein sequence ID" value="CAI2185069.1"/>
    <property type="molecule type" value="Genomic_DNA"/>
</dbReference>
<dbReference type="GO" id="GO:0000796">
    <property type="term" value="C:condensin complex"/>
    <property type="evidence" value="ECO:0007669"/>
    <property type="project" value="TreeGrafter"/>
</dbReference>
<dbReference type="PANTHER" id="PTHR18937">
    <property type="entry name" value="STRUCTURAL MAINTENANCE OF CHROMOSOMES SMC FAMILY MEMBER"/>
    <property type="match status" value="1"/>
</dbReference>
<gene>
    <name evidence="4" type="ORF">FWILDA_LOCUS11892</name>
</gene>
<dbReference type="GO" id="GO:0005524">
    <property type="term" value="F:ATP binding"/>
    <property type="evidence" value="ECO:0007669"/>
    <property type="project" value="UniProtKB-KW"/>
</dbReference>
<keyword evidence="5" id="KW-1185">Reference proteome</keyword>
<protein>
    <submittedName>
        <fullName evidence="4">10152_t:CDS:1</fullName>
    </submittedName>
</protein>
<dbReference type="Gene3D" id="3.40.50.300">
    <property type="entry name" value="P-loop containing nucleotide triphosphate hydrolases"/>
    <property type="match status" value="1"/>
</dbReference>
<name>A0A9W4SY16_9GLOM</name>
<dbReference type="PANTHER" id="PTHR18937:SF172">
    <property type="entry name" value="STRUCTURAL MAINTENANCE OF CHROMOSOMES PROTEIN"/>
    <property type="match status" value="1"/>
</dbReference>
<reference evidence="4" key="1">
    <citation type="submission" date="2022-08" db="EMBL/GenBank/DDBJ databases">
        <authorList>
            <person name="Kallberg Y."/>
            <person name="Tangrot J."/>
            <person name="Rosling A."/>
        </authorList>
    </citation>
    <scope>NUCLEOTIDE SEQUENCE</scope>
    <source>
        <strain evidence="4">Wild A</strain>
    </source>
</reference>
<dbReference type="GO" id="GO:0007076">
    <property type="term" value="P:mitotic chromosome condensation"/>
    <property type="evidence" value="ECO:0007669"/>
    <property type="project" value="TreeGrafter"/>
</dbReference>
<dbReference type="InterPro" id="IPR027417">
    <property type="entry name" value="P-loop_NTPase"/>
</dbReference>
<dbReference type="OrthoDB" id="2682222at2759"/>
<evidence type="ECO:0000256" key="3">
    <source>
        <dbReference type="ARBA" id="ARBA00023242"/>
    </source>
</evidence>
<dbReference type="Proteomes" id="UP001153678">
    <property type="component" value="Unassembled WGS sequence"/>
</dbReference>
<keyword evidence="3" id="KW-0539">Nucleus</keyword>
<keyword evidence="2" id="KW-0067">ATP-binding</keyword>
<evidence type="ECO:0000256" key="1">
    <source>
        <dbReference type="ARBA" id="ARBA00022741"/>
    </source>
</evidence>
<feature type="non-terminal residue" evidence="4">
    <location>
        <position position="110"/>
    </location>
</feature>
<sequence length="110" mass="12485">MARKLSGLIHSSQGCENLVVCNVVVHFEEILDTVVPQSQLVISRQAFRNNASKYFINGRQSNYTEVTNEAPNKHEDGLLEFLDDIIGTSKYKIPLEEANEKLELLDKEHL</sequence>
<keyword evidence="1" id="KW-0547">Nucleotide-binding</keyword>
<evidence type="ECO:0000313" key="4">
    <source>
        <dbReference type="EMBL" id="CAI2185069.1"/>
    </source>
</evidence>
<accession>A0A9W4SY16</accession>
<dbReference type="PROSITE" id="PS51257">
    <property type="entry name" value="PROKAR_LIPOPROTEIN"/>
    <property type="match status" value="1"/>
</dbReference>
<evidence type="ECO:0000256" key="2">
    <source>
        <dbReference type="ARBA" id="ARBA00022840"/>
    </source>
</evidence>
<dbReference type="AlphaFoldDB" id="A0A9W4SY16"/>
<proteinExistence type="predicted"/>
<evidence type="ECO:0000313" key="5">
    <source>
        <dbReference type="Proteomes" id="UP001153678"/>
    </source>
</evidence>
<comment type="caution">
    <text evidence="4">The sequence shown here is derived from an EMBL/GenBank/DDBJ whole genome shotgun (WGS) entry which is preliminary data.</text>
</comment>